<proteinExistence type="predicted"/>
<dbReference type="EMBL" id="JANBQF010000112">
    <property type="protein sequence ID" value="KAJ2005243.1"/>
    <property type="molecule type" value="Genomic_DNA"/>
</dbReference>
<gene>
    <name evidence="1" type="ORF">H4R26_002061</name>
</gene>
<organism evidence="1 2">
    <name type="scientific">Coemansia thaxteri</name>
    <dbReference type="NCBI Taxonomy" id="2663907"/>
    <lineage>
        <taxon>Eukaryota</taxon>
        <taxon>Fungi</taxon>
        <taxon>Fungi incertae sedis</taxon>
        <taxon>Zoopagomycota</taxon>
        <taxon>Kickxellomycotina</taxon>
        <taxon>Kickxellomycetes</taxon>
        <taxon>Kickxellales</taxon>
        <taxon>Kickxellaceae</taxon>
        <taxon>Coemansia</taxon>
    </lineage>
</organism>
<name>A0A9W8BKI6_9FUNG</name>
<sequence length="280" mass="32187">TISILPAFDPSSFFRESINVTSLPLAVQNADLDDSETFFEYIMIFEDINQNVVRDRFVAINSVEQLTNGSLGTNSKNLCKICQKDPEGCFGHPGFITAHEDIISPCHIDTVIEDLVKTCWECDNDLGFVFEDLPKDRFMKAVKSYVRSYGSSCPFCTSNIRVDTKWISERNCFISKNEKGNCIDELTLERIPQKLEKYIMKFIPIFPVYNNDLDDPKNKRILRNISSLLDPKVNTYEVYAFLIGLERNSKYQSVRKMISSKNGLMEQNILGKRVNFFVFD</sequence>
<evidence type="ECO:0008006" key="3">
    <source>
        <dbReference type="Google" id="ProtNLM"/>
    </source>
</evidence>
<dbReference type="AlphaFoldDB" id="A0A9W8BKI6"/>
<dbReference type="OrthoDB" id="1862828at2759"/>
<accession>A0A9W8BKI6</accession>
<dbReference type="Proteomes" id="UP001150907">
    <property type="component" value="Unassembled WGS sequence"/>
</dbReference>
<keyword evidence="2" id="KW-1185">Reference proteome</keyword>
<feature type="non-terminal residue" evidence="1">
    <location>
        <position position="280"/>
    </location>
</feature>
<dbReference type="SUPFAM" id="SSF64484">
    <property type="entry name" value="beta and beta-prime subunits of DNA dependent RNA-polymerase"/>
    <property type="match status" value="1"/>
</dbReference>
<reference evidence="1" key="1">
    <citation type="submission" date="2022-07" db="EMBL/GenBank/DDBJ databases">
        <title>Phylogenomic reconstructions and comparative analyses of Kickxellomycotina fungi.</title>
        <authorList>
            <person name="Reynolds N.K."/>
            <person name="Stajich J.E."/>
            <person name="Barry K."/>
            <person name="Grigoriev I.V."/>
            <person name="Crous P."/>
            <person name="Smith M.E."/>
        </authorList>
    </citation>
    <scope>NUCLEOTIDE SEQUENCE</scope>
    <source>
        <strain evidence="1">IMI 214461</strain>
    </source>
</reference>
<protein>
    <recommendedName>
        <fullName evidence="3">DNA-directed RNA polymerase</fullName>
    </recommendedName>
</protein>
<evidence type="ECO:0000313" key="1">
    <source>
        <dbReference type="EMBL" id="KAJ2005243.1"/>
    </source>
</evidence>
<evidence type="ECO:0000313" key="2">
    <source>
        <dbReference type="Proteomes" id="UP001150907"/>
    </source>
</evidence>
<comment type="caution">
    <text evidence="1">The sequence shown here is derived from an EMBL/GenBank/DDBJ whole genome shotgun (WGS) entry which is preliminary data.</text>
</comment>